<dbReference type="GO" id="GO:0032993">
    <property type="term" value="C:protein-DNA complex"/>
    <property type="evidence" value="ECO:0007669"/>
    <property type="project" value="TreeGrafter"/>
</dbReference>
<dbReference type="InterPro" id="IPR036388">
    <property type="entry name" value="WH-like_DNA-bd_sf"/>
</dbReference>
<dbReference type="PANTHER" id="PTHR30346">
    <property type="entry name" value="TRANSCRIPTIONAL DUAL REGULATOR HCAR-RELATED"/>
    <property type="match status" value="1"/>
</dbReference>
<dbReference type="RefSeq" id="WP_169267457.1">
    <property type="nucleotide sequence ID" value="NZ_CAWOXK010000001.1"/>
</dbReference>
<feature type="domain" description="HTH lysR-type" evidence="5">
    <location>
        <begin position="9"/>
        <end position="70"/>
    </location>
</feature>
<dbReference type="Pfam" id="PF00126">
    <property type="entry name" value="HTH_1"/>
    <property type="match status" value="1"/>
</dbReference>
<evidence type="ECO:0000256" key="1">
    <source>
        <dbReference type="ARBA" id="ARBA00009437"/>
    </source>
</evidence>
<dbReference type="SUPFAM" id="SSF53850">
    <property type="entry name" value="Periplasmic binding protein-like II"/>
    <property type="match status" value="1"/>
</dbReference>
<evidence type="ECO:0000256" key="4">
    <source>
        <dbReference type="ARBA" id="ARBA00023163"/>
    </source>
</evidence>
<reference evidence="6 7" key="1">
    <citation type="submission" date="2018-06" db="EMBL/GenBank/DDBJ databases">
        <title>Comparative genomics of Brasilonema spp. strains.</title>
        <authorList>
            <person name="Alvarenga D.O."/>
            <person name="Fiore M.F."/>
            <person name="Varani A.M."/>
        </authorList>
    </citation>
    <scope>NUCLEOTIDE SEQUENCE [LARGE SCALE GENOMIC DNA]</scope>
    <source>
        <strain evidence="6 7">CENA114</strain>
    </source>
</reference>
<proteinExistence type="inferred from homology"/>
<evidence type="ECO:0000259" key="5">
    <source>
        <dbReference type="PROSITE" id="PS50931"/>
    </source>
</evidence>
<dbReference type="InterPro" id="IPR000847">
    <property type="entry name" value="LysR_HTH_N"/>
</dbReference>
<keyword evidence="4" id="KW-0804">Transcription</keyword>
<name>A0A856MFQ5_9CYAN</name>
<comment type="similarity">
    <text evidence="1">Belongs to the LysR transcriptional regulatory family.</text>
</comment>
<sequence>MSLRSWNQLEMRQLHYFMELVAETGEKKSFSKAAERLNVEQSYLSKTIAALEAALSVELFDRTRRPPVLTTAGKVFLAELTIATTALEQAVTRAQEASRGEIGKLVVVVNTAIANSLLPDILKTFRDRYPNVELELRTMTIEEMMQGLRDGSIDVGFEHLPNPYSDDSTVNFLPIVQESFVVALPEHHPLAALEYIPLEALKHEPLILPPLDAVPSYEVVLSQFELRGFKPILLETVKATWMVINLSLVAAGVGVSILPDNVQTLQRQGVVYRELQDTPFARAIAVVWRRADLKALLQPAPTDSILLRQFLTVVQEIAKPYF</sequence>
<evidence type="ECO:0000256" key="3">
    <source>
        <dbReference type="ARBA" id="ARBA00023125"/>
    </source>
</evidence>
<dbReference type="CDD" id="cd08414">
    <property type="entry name" value="PBP2_LTTR_aromatics_like"/>
    <property type="match status" value="1"/>
</dbReference>
<accession>A0A856MFQ5</accession>
<dbReference type="PRINTS" id="PR00039">
    <property type="entry name" value="HTHLYSR"/>
</dbReference>
<dbReference type="PROSITE" id="PS50931">
    <property type="entry name" value="HTH_LYSR"/>
    <property type="match status" value="1"/>
</dbReference>
<dbReference type="PANTHER" id="PTHR30346:SF0">
    <property type="entry name" value="HCA OPERON TRANSCRIPTIONAL ACTIVATOR HCAR"/>
    <property type="match status" value="1"/>
</dbReference>
<evidence type="ECO:0000313" key="7">
    <source>
        <dbReference type="Proteomes" id="UP000503129"/>
    </source>
</evidence>
<protein>
    <submittedName>
        <fullName evidence="6">LysR family transcriptional regulator</fullName>
    </submittedName>
</protein>
<dbReference type="InterPro" id="IPR005119">
    <property type="entry name" value="LysR_subst-bd"/>
</dbReference>
<dbReference type="AlphaFoldDB" id="A0A856MFQ5"/>
<evidence type="ECO:0000313" key="6">
    <source>
        <dbReference type="EMBL" id="QDL09492.1"/>
    </source>
</evidence>
<dbReference type="SUPFAM" id="SSF46785">
    <property type="entry name" value="Winged helix' DNA-binding domain"/>
    <property type="match status" value="1"/>
</dbReference>
<dbReference type="Pfam" id="PF03466">
    <property type="entry name" value="LysR_substrate"/>
    <property type="match status" value="1"/>
</dbReference>
<dbReference type="Gene3D" id="1.10.10.10">
    <property type="entry name" value="Winged helix-like DNA-binding domain superfamily/Winged helix DNA-binding domain"/>
    <property type="match status" value="1"/>
</dbReference>
<gene>
    <name evidence="6" type="ORF">DP114_17725</name>
</gene>
<dbReference type="Gene3D" id="3.40.190.10">
    <property type="entry name" value="Periplasmic binding protein-like II"/>
    <property type="match status" value="2"/>
</dbReference>
<dbReference type="KEGG" id="bsen:DP114_17725"/>
<dbReference type="GO" id="GO:0003700">
    <property type="term" value="F:DNA-binding transcription factor activity"/>
    <property type="evidence" value="ECO:0007669"/>
    <property type="project" value="InterPro"/>
</dbReference>
<dbReference type="EMBL" id="CP030118">
    <property type="protein sequence ID" value="QDL09492.1"/>
    <property type="molecule type" value="Genomic_DNA"/>
</dbReference>
<dbReference type="InterPro" id="IPR036390">
    <property type="entry name" value="WH_DNA-bd_sf"/>
</dbReference>
<evidence type="ECO:0000256" key="2">
    <source>
        <dbReference type="ARBA" id="ARBA00023015"/>
    </source>
</evidence>
<dbReference type="GO" id="GO:0003677">
    <property type="term" value="F:DNA binding"/>
    <property type="evidence" value="ECO:0007669"/>
    <property type="project" value="UniProtKB-KW"/>
</dbReference>
<keyword evidence="2" id="KW-0805">Transcription regulation</keyword>
<organism evidence="6 7">
    <name type="scientific">Brasilonema sennae CENA114</name>
    <dbReference type="NCBI Taxonomy" id="415709"/>
    <lineage>
        <taxon>Bacteria</taxon>
        <taxon>Bacillati</taxon>
        <taxon>Cyanobacteriota</taxon>
        <taxon>Cyanophyceae</taxon>
        <taxon>Nostocales</taxon>
        <taxon>Scytonemataceae</taxon>
        <taxon>Brasilonema</taxon>
        <taxon>Bromeliae group (in: Brasilonema)</taxon>
    </lineage>
</organism>
<keyword evidence="7" id="KW-1185">Reference proteome</keyword>
<dbReference type="Proteomes" id="UP000503129">
    <property type="component" value="Chromosome"/>
</dbReference>
<keyword evidence="3" id="KW-0238">DNA-binding</keyword>